<evidence type="ECO:0000256" key="2">
    <source>
        <dbReference type="ARBA" id="ARBA00022703"/>
    </source>
</evidence>
<name>A0A0B6YFF8_9EUPU</name>
<sequence>MTSKEQKPFFLRGNIPGSTTGQYRLTQDDVTNQGRFLLNSFLHDRMLRDGFENAPGMEELQEPGTPKGPPMEHVREIARALKCIGDDLDKDQKLQELVSKVPPEAERQTLLNVASNIFEDGVFNWGRVVALFYFAYKVCVKALDRIPLVRAIINLIVEFMRDHVVRWILERGGWEAIREYFGSSRKQVALVISAGLAACAGVLLYRKYLS</sequence>
<dbReference type="GO" id="GO:0097192">
    <property type="term" value="P:extrinsic apoptotic signaling pathway in absence of ligand"/>
    <property type="evidence" value="ECO:0007669"/>
    <property type="project" value="TreeGrafter"/>
</dbReference>
<dbReference type="InterPro" id="IPR002475">
    <property type="entry name" value="Bcl2-like"/>
</dbReference>
<dbReference type="Pfam" id="PF00452">
    <property type="entry name" value="Bcl-2"/>
    <property type="match status" value="1"/>
</dbReference>
<proteinExistence type="inferred from homology"/>
<dbReference type="PANTHER" id="PTHR11256">
    <property type="entry name" value="BCL-2 RELATED"/>
    <property type="match status" value="1"/>
</dbReference>
<dbReference type="GO" id="GO:0008630">
    <property type="term" value="P:intrinsic apoptotic signaling pathway in response to DNA damage"/>
    <property type="evidence" value="ECO:0007669"/>
    <property type="project" value="TreeGrafter"/>
</dbReference>
<reference evidence="5" key="1">
    <citation type="submission" date="2014-12" db="EMBL/GenBank/DDBJ databases">
        <title>Insight into the proteome of Arion vulgaris.</title>
        <authorList>
            <person name="Aradska J."/>
            <person name="Bulat T."/>
            <person name="Smidak R."/>
            <person name="Sarate P."/>
            <person name="Gangsoo J."/>
            <person name="Sialana F."/>
            <person name="Bilban M."/>
            <person name="Lubec G."/>
        </authorList>
    </citation>
    <scope>NUCLEOTIDE SEQUENCE</scope>
    <source>
        <tissue evidence="5">Skin</tissue>
    </source>
</reference>
<dbReference type="GO" id="GO:0042981">
    <property type="term" value="P:regulation of apoptotic process"/>
    <property type="evidence" value="ECO:0007669"/>
    <property type="project" value="InterPro"/>
</dbReference>
<feature type="domain" description="Bcl-2 Bcl-2 homology region 1-3" evidence="4">
    <location>
        <begin position="81"/>
        <end position="174"/>
    </location>
</feature>
<dbReference type="InterPro" id="IPR046371">
    <property type="entry name" value="Bcl-2_BH1-3"/>
</dbReference>
<dbReference type="AlphaFoldDB" id="A0A0B6YFF8"/>
<dbReference type="Gene3D" id="1.10.437.10">
    <property type="entry name" value="Blc2-like"/>
    <property type="match status" value="1"/>
</dbReference>
<comment type="similarity">
    <text evidence="1">Belongs to the Bcl-2 family.</text>
</comment>
<evidence type="ECO:0000256" key="1">
    <source>
        <dbReference type="ARBA" id="ARBA00009458"/>
    </source>
</evidence>
<dbReference type="GO" id="GO:0001836">
    <property type="term" value="P:release of cytochrome c from mitochondria"/>
    <property type="evidence" value="ECO:0007669"/>
    <property type="project" value="TreeGrafter"/>
</dbReference>
<protein>
    <recommendedName>
        <fullName evidence="4">Bcl-2 Bcl-2 homology region 1-3 domain-containing protein</fullName>
    </recommendedName>
</protein>
<accession>A0A0B6YFF8</accession>
<evidence type="ECO:0000313" key="5">
    <source>
        <dbReference type="EMBL" id="CEK54275.1"/>
    </source>
</evidence>
<dbReference type="GO" id="GO:0005741">
    <property type="term" value="C:mitochondrial outer membrane"/>
    <property type="evidence" value="ECO:0007669"/>
    <property type="project" value="TreeGrafter"/>
</dbReference>
<dbReference type="PROSITE" id="PS50062">
    <property type="entry name" value="BCL2_FAMILY"/>
    <property type="match status" value="1"/>
</dbReference>
<keyword evidence="3" id="KW-0812">Transmembrane</keyword>
<dbReference type="EMBL" id="HACG01007410">
    <property type="protein sequence ID" value="CEK54275.1"/>
    <property type="molecule type" value="Transcribed_RNA"/>
</dbReference>
<dbReference type="GO" id="GO:0008053">
    <property type="term" value="P:mitochondrial fusion"/>
    <property type="evidence" value="ECO:0007669"/>
    <property type="project" value="TreeGrafter"/>
</dbReference>
<dbReference type="GO" id="GO:0051400">
    <property type="term" value="F:BH domain binding"/>
    <property type="evidence" value="ECO:0007669"/>
    <property type="project" value="TreeGrafter"/>
</dbReference>
<gene>
    <name evidence="5" type="primary">ORF22399</name>
</gene>
<dbReference type="GO" id="GO:0015267">
    <property type="term" value="F:channel activity"/>
    <property type="evidence" value="ECO:0007669"/>
    <property type="project" value="TreeGrafter"/>
</dbReference>
<keyword evidence="3" id="KW-1133">Transmembrane helix</keyword>
<dbReference type="SMART" id="SM00337">
    <property type="entry name" value="BCL"/>
    <property type="match status" value="1"/>
</dbReference>
<dbReference type="CDD" id="cd06845">
    <property type="entry name" value="Bcl-2_like"/>
    <property type="match status" value="1"/>
</dbReference>
<keyword evidence="3" id="KW-0472">Membrane</keyword>
<evidence type="ECO:0000259" key="4">
    <source>
        <dbReference type="SMART" id="SM00337"/>
    </source>
</evidence>
<dbReference type="InterPro" id="IPR026298">
    <property type="entry name" value="Bcl-2_fam"/>
</dbReference>
<dbReference type="PRINTS" id="PR01862">
    <property type="entry name" value="BCL2FAMILY"/>
</dbReference>
<dbReference type="PANTHER" id="PTHR11256:SF56">
    <property type="entry name" value="BCL-2 BCL-2 HOMOLOGY REGION 1-3 DOMAIN-CONTAINING PROTEIN"/>
    <property type="match status" value="1"/>
</dbReference>
<keyword evidence="2" id="KW-0053">Apoptosis</keyword>
<feature type="transmembrane region" description="Helical" evidence="3">
    <location>
        <begin position="188"/>
        <end position="205"/>
    </location>
</feature>
<dbReference type="SUPFAM" id="SSF56854">
    <property type="entry name" value="Bcl-2 inhibitors of programmed cell death"/>
    <property type="match status" value="1"/>
</dbReference>
<dbReference type="InterPro" id="IPR036834">
    <property type="entry name" value="Bcl-2-like_sf"/>
</dbReference>
<evidence type="ECO:0000256" key="3">
    <source>
        <dbReference type="SAM" id="Phobius"/>
    </source>
</evidence>
<organism evidence="5">
    <name type="scientific">Arion vulgaris</name>
    <dbReference type="NCBI Taxonomy" id="1028688"/>
    <lineage>
        <taxon>Eukaryota</taxon>
        <taxon>Metazoa</taxon>
        <taxon>Spiralia</taxon>
        <taxon>Lophotrochozoa</taxon>
        <taxon>Mollusca</taxon>
        <taxon>Gastropoda</taxon>
        <taxon>Heterobranchia</taxon>
        <taxon>Euthyneura</taxon>
        <taxon>Panpulmonata</taxon>
        <taxon>Eupulmonata</taxon>
        <taxon>Stylommatophora</taxon>
        <taxon>Helicina</taxon>
        <taxon>Arionoidea</taxon>
        <taxon>Arionidae</taxon>
        <taxon>Arion</taxon>
    </lineage>
</organism>